<name>A0A5E4VGQ6_9BURK</name>
<keyword evidence="2" id="KW-1185">Reference proteome</keyword>
<gene>
    <name evidence="1" type="ORF">PIN31115_02593</name>
</gene>
<sequence>MSMVRRMNIKTGAPATEVDEASGHAHWVECDHQGRVIRDANRAVVSYGGPEAQETTLNREGVELLRNDPVNTAQRQYFNTADLTTSGQAAARAEMVARFGPQSVAPPNVGPKVGDVVIRPHDALPDYGPGVVMVSIPQIG</sequence>
<organism evidence="1 2">
    <name type="scientific">Pandoraea iniqua</name>
    <dbReference type="NCBI Taxonomy" id="2508288"/>
    <lineage>
        <taxon>Bacteria</taxon>
        <taxon>Pseudomonadati</taxon>
        <taxon>Pseudomonadota</taxon>
        <taxon>Betaproteobacteria</taxon>
        <taxon>Burkholderiales</taxon>
        <taxon>Burkholderiaceae</taxon>
        <taxon>Pandoraea</taxon>
    </lineage>
</organism>
<reference evidence="1 2" key="1">
    <citation type="submission" date="2019-08" db="EMBL/GenBank/DDBJ databases">
        <authorList>
            <person name="Peeters C."/>
        </authorList>
    </citation>
    <scope>NUCLEOTIDE SEQUENCE [LARGE SCALE GENOMIC DNA]</scope>
    <source>
        <strain evidence="1 2">LMG 31115</strain>
    </source>
</reference>
<dbReference type="AlphaFoldDB" id="A0A5E4VGQ6"/>
<dbReference type="EMBL" id="CABPSI010000003">
    <property type="protein sequence ID" value="VVE10529.1"/>
    <property type="molecule type" value="Genomic_DNA"/>
</dbReference>
<proteinExistence type="predicted"/>
<evidence type="ECO:0000313" key="1">
    <source>
        <dbReference type="EMBL" id="VVE10529.1"/>
    </source>
</evidence>
<accession>A0A5E4VGQ6</accession>
<protein>
    <submittedName>
        <fullName evidence="1">Uncharacterized protein</fullName>
    </submittedName>
</protein>
<dbReference type="RefSeq" id="WP_174996087.1">
    <property type="nucleotide sequence ID" value="NZ_CABPSI010000003.1"/>
</dbReference>
<dbReference type="Proteomes" id="UP000333828">
    <property type="component" value="Unassembled WGS sequence"/>
</dbReference>
<evidence type="ECO:0000313" key="2">
    <source>
        <dbReference type="Proteomes" id="UP000333828"/>
    </source>
</evidence>